<evidence type="ECO:0000313" key="2">
    <source>
        <dbReference type="EMBL" id="KIQ69891.1"/>
    </source>
</evidence>
<dbReference type="SUPFAM" id="SSF52540">
    <property type="entry name" value="P-loop containing nucleoside triphosphate hydrolases"/>
    <property type="match status" value="1"/>
</dbReference>
<dbReference type="GO" id="GO:0008146">
    <property type="term" value="F:sulfotransferase activity"/>
    <property type="evidence" value="ECO:0007669"/>
    <property type="project" value="InterPro"/>
</dbReference>
<dbReference type="InterPro" id="IPR027417">
    <property type="entry name" value="P-loop_NTPase"/>
</dbReference>
<dbReference type="EMBL" id="AONG01000008">
    <property type="protein sequence ID" value="KIQ69891.1"/>
    <property type="molecule type" value="Genomic_DNA"/>
</dbReference>
<accession>A0A0D0PER5</accession>
<reference evidence="2 3" key="1">
    <citation type="submission" date="2013-01" db="EMBL/GenBank/DDBJ databases">
        <authorList>
            <person name="Fiebig A."/>
            <person name="Goeker M."/>
            <person name="Klenk H.-P.P."/>
        </authorList>
    </citation>
    <scope>NUCLEOTIDE SEQUENCE [LARGE SCALE GENOMIC DNA]</scope>
    <source>
        <strain evidence="2 3">DSM 24838</strain>
    </source>
</reference>
<proteinExistence type="predicted"/>
<gene>
    <name evidence="2" type="ORF">Wenmar_01461</name>
</gene>
<keyword evidence="1 2" id="KW-0808">Transferase</keyword>
<dbReference type="InterPro" id="IPR037359">
    <property type="entry name" value="NST/OST"/>
</dbReference>
<comment type="caution">
    <text evidence="2">The sequence shown here is derived from an EMBL/GenBank/DDBJ whole genome shotgun (WGS) entry which is preliminary data.</text>
</comment>
<dbReference type="Gene3D" id="3.40.50.300">
    <property type="entry name" value="P-loop containing nucleotide triphosphate hydrolases"/>
    <property type="match status" value="1"/>
</dbReference>
<name>A0A0D0PER5_9RHOB</name>
<dbReference type="STRING" id="1123501.Wenmar_01461"/>
<dbReference type="PANTHER" id="PTHR10605">
    <property type="entry name" value="HEPARAN SULFATE SULFOTRANSFERASE"/>
    <property type="match status" value="1"/>
</dbReference>
<dbReference type="RefSeq" id="WP_018301176.1">
    <property type="nucleotide sequence ID" value="NZ_KB902276.1"/>
</dbReference>
<dbReference type="PATRIC" id="fig|1123501.6.peg.1549"/>
<dbReference type="PANTHER" id="PTHR10605:SF56">
    <property type="entry name" value="BIFUNCTIONAL HEPARAN SULFATE N-DEACETYLASE_N-SULFOTRANSFERASE"/>
    <property type="match status" value="1"/>
</dbReference>
<dbReference type="eggNOG" id="ENOG5031YEN">
    <property type="taxonomic scope" value="Bacteria"/>
</dbReference>
<evidence type="ECO:0000256" key="1">
    <source>
        <dbReference type="ARBA" id="ARBA00022679"/>
    </source>
</evidence>
<organism evidence="2 3">
    <name type="scientific">Wenxinia marina DSM 24838</name>
    <dbReference type="NCBI Taxonomy" id="1123501"/>
    <lineage>
        <taxon>Bacteria</taxon>
        <taxon>Pseudomonadati</taxon>
        <taxon>Pseudomonadota</taxon>
        <taxon>Alphaproteobacteria</taxon>
        <taxon>Rhodobacterales</taxon>
        <taxon>Roseobacteraceae</taxon>
        <taxon>Wenxinia</taxon>
    </lineage>
</organism>
<evidence type="ECO:0000313" key="3">
    <source>
        <dbReference type="Proteomes" id="UP000035100"/>
    </source>
</evidence>
<keyword evidence="3" id="KW-1185">Reference proteome</keyword>
<sequence>MSGAGPSPAPTLVFGVGATKAGTSWLYRFLAQHPECHLRSIKELHFFDALEKGGDFQLTQQRRRARSLSRRLDEVGAAAPEAPRLRRQLTDVEAYAQVLAAGDTDGYLRYLTEGRRDRSVIADVTPAYALLPEERLGQMARLAPVTRFVYLMRDPVSRLWSHVRMLAARAVKKDGGEMETAAARIFDRVERGQQPDVTRRGDYADCLTRLDRAVPRDALWTGFYETLFTPQSVAAICAFLGIAPAEGRYDRRVHEGAPLRMTDDQRARAARLLAPQYDFARARMGRLPPQWDANLEAVG</sequence>
<dbReference type="Pfam" id="PF13469">
    <property type="entry name" value="Sulfotransfer_3"/>
    <property type="match status" value="1"/>
</dbReference>
<dbReference type="Proteomes" id="UP000035100">
    <property type="component" value="Unassembled WGS sequence"/>
</dbReference>
<dbReference type="AlphaFoldDB" id="A0A0D0PER5"/>
<protein>
    <submittedName>
        <fullName evidence="2">Sulfotransferase family</fullName>
    </submittedName>
</protein>